<name>A0A2Z6ZRT3_9LAMI</name>
<evidence type="ECO:0000313" key="1">
    <source>
        <dbReference type="EMBL" id="KZT75842.1"/>
    </source>
</evidence>
<sequence length="157" mass="17563">MRRPLPVRISRAHMVAQIACAGRRLAQVVALTVAHGGHERAAESCCNRRKRLRQRATRPPCCMRPMKLHRCAHGGRALRSMLRRWKLAGRTEAALLVDAGGTLIARRCVIGARRCARRASCLARRRTRLPCVFRVAPPPTAAPASLLRCHDGWSEFF</sequence>
<reference evidence="1 2" key="1">
    <citation type="journal article" date="2015" name="Proc. Natl. Acad. Sci. U.S.A.">
        <title>The resurrection genome of Boea hygrometrica: A blueprint for survival of dehydration.</title>
        <authorList>
            <person name="Xiao L."/>
            <person name="Yang G."/>
            <person name="Zhang L."/>
            <person name="Yang X."/>
            <person name="Zhao S."/>
            <person name="Ji Z."/>
            <person name="Zhou Q."/>
            <person name="Hu M."/>
            <person name="Wang Y."/>
            <person name="Chen M."/>
            <person name="Xu Y."/>
            <person name="Jin H."/>
            <person name="Xiao X."/>
            <person name="Hu G."/>
            <person name="Bao F."/>
            <person name="Hu Y."/>
            <person name="Wan P."/>
            <person name="Li L."/>
            <person name="Deng X."/>
            <person name="Kuang T."/>
            <person name="Xiang C."/>
            <person name="Zhu J.K."/>
            <person name="Oliver M.J."/>
            <person name="He Y."/>
        </authorList>
    </citation>
    <scope>NUCLEOTIDE SEQUENCE [LARGE SCALE GENOMIC DNA]</scope>
    <source>
        <strain evidence="2">cv. XS01</strain>
    </source>
</reference>
<organism evidence="1 2">
    <name type="scientific">Dorcoceras hygrometricum</name>
    <dbReference type="NCBI Taxonomy" id="472368"/>
    <lineage>
        <taxon>Eukaryota</taxon>
        <taxon>Viridiplantae</taxon>
        <taxon>Streptophyta</taxon>
        <taxon>Embryophyta</taxon>
        <taxon>Tracheophyta</taxon>
        <taxon>Spermatophyta</taxon>
        <taxon>Magnoliopsida</taxon>
        <taxon>eudicotyledons</taxon>
        <taxon>Gunneridae</taxon>
        <taxon>Pentapetalae</taxon>
        <taxon>asterids</taxon>
        <taxon>lamiids</taxon>
        <taxon>Lamiales</taxon>
        <taxon>Gesneriaceae</taxon>
        <taxon>Didymocarpoideae</taxon>
        <taxon>Trichosporeae</taxon>
        <taxon>Loxocarpinae</taxon>
        <taxon>Dorcoceras</taxon>
    </lineage>
</organism>
<dbReference type="Proteomes" id="UP000250235">
    <property type="component" value="Unassembled WGS sequence"/>
</dbReference>
<evidence type="ECO:0000313" key="2">
    <source>
        <dbReference type="Proteomes" id="UP000250235"/>
    </source>
</evidence>
<protein>
    <submittedName>
        <fullName evidence="1">Uncharacterized protein</fullName>
    </submittedName>
</protein>
<accession>A0A2Z6ZRT3</accession>
<dbReference type="EMBL" id="KV184737">
    <property type="protein sequence ID" value="KZT75842.1"/>
    <property type="molecule type" value="Genomic_DNA"/>
</dbReference>
<keyword evidence="2" id="KW-1185">Reference proteome</keyword>
<gene>
    <name evidence="1" type="ORF">F511_47133</name>
</gene>
<proteinExistence type="predicted"/>
<dbReference type="AlphaFoldDB" id="A0A2Z6ZRT3"/>